<dbReference type="GO" id="GO:0016705">
    <property type="term" value="F:oxidoreductase activity, acting on paired donors, with incorporation or reduction of molecular oxygen"/>
    <property type="evidence" value="ECO:0007669"/>
    <property type="project" value="InterPro"/>
</dbReference>
<evidence type="ECO:0000256" key="7">
    <source>
        <dbReference type="SAM" id="Phobius"/>
    </source>
</evidence>
<keyword evidence="3 6" id="KW-0349">Heme</keyword>
<evidence type="ECO:0000313" key="8">
    <source>
        <dbReference type="EMBL" id="KAF7509612.1"/>
    </source>
</evidence>
<evidence type="ECO:0000313" key="9">
    <source>
        <dbReference type="Proteomes" id="UP000606974"/>
    </source>
</evidence>
<dbReference type="PANTHER" id="PTHR24304">
    <property type="entry name" value="CYTOCHROME P450 FAMILY 7"/>
    <property type="match status" value="1"/>
</dbReference>
<evidence type="ECO:0000256" key="6">
    <source>
        <dbReference type="PIRSR" id="PIRSR602403-1"/>
    </source>
</evidence>
<evidence type="ECO:0000256" key="1">
    <source>
        <dbReference type="ARBA" id="ARBA00001971"/>
    </source>
</evidence>
<feature type="transmembrane region" description="Helical" evidence="7">
    <location>
        <begin position="335"/>
        <end position="357"/>
    </location>
</feature>
<sequence length="577" mass="65102">MESIAIPIAFQVLLFLSLGVAFILGSTWIITTLRFYAHLRKLANGKDKDRPTEPLALPYAVPWLGNYIGLLIDQASFWAKMKKTLGPNHQLCTTRMGPAKCYIITGGQNIQAIFKMSRHLSTDPIERQILKSVFHIPDRDIDIVQQPARDDKGKATDMGKRNRKYDIEKIYENFLLAPRAVNMLTRKFLDVFGEALDQAPEILPLPEANSREAEWATVNFYEWLKDHMFTASTTAFLGSRVLEMNPDLAKDLWTLDEQFLNLVYGLPRFLARSGHEARDRLVNSASRWLDDAHNHGNIENSEDWDPYFGSRFFREKEKMDQKMGLDTKSRAGIKLAFLFAISSNAIPATGWMLLHILTSPTNILSRILSELRSCLLPNDDNNNTTTLSIAIPDLLTPTRTPLLHSLYTETLRYHVAFSLSRDVKSRCTIDGHLLLPGNTIMAPSWMMHRNNDLWTDPPADIFYPERFLATDEKTGEVSFSTAATGGGRYFPYGGGAHICPGRVFAKQEILAAVARVLVGFEFEFVDWVETGTERVVGKKSVDGRGFPGHKKGSMGLGVMAMEWDARVRVRRRMLGSG</sequence>
<evidence type="ECO:0000256" key="2">
    <source>
        <dbReference type="ARBA" id="ARBA00010617"/>
    </source>
</evidence>
<dbReference type="GO" id="GO:0008395">
    <property type="term" value="F:steroid hydroxylase activity"/>
    <property type="evidence" value="ECO:0007669"/>
    <property type="project" value="TreeGrafter"/>
</dbReference>
<reference evidence="8" key="1">
    <citation type="submission" date="2020-02" db="EMBL/GenBank/DDBJ databases">
        <authorList>
            <person name="Palmer J.M."/>
        </authorList>
    </citation>
    <scope>NUCLEOTIDE SEQUENCE</scope>
    <source>
        <strain evidence="8">EPUS1.4</strain>
        <tissue evidence="8">Thallus</tissue>
    </source>
</reference>
<keyword evidence="5 6" id="KW-0408">Iron</keyword>
<evidence type="ECO:0000256" key="5">
    <source>
        <dbReference type="ARBA" id="ARBA00023004"/>
    </source>
</evidence>
<dbReference type="OrthoDB" id="3366823at2759"/>
<accession>A0A8H7AKG9</accession>
<dbReference type="Pfam" id="PF00067">
    <property type="entry name" value="p450"/>
    <property type="match status" value="1"/>
</dbReference>
<dbReference type="Proteomes" id="UP000606974">
    <property type="component" value="Unassembled WGS sequence"/>
</dbReference>
<keyword evidence="9" id="KW-1185">Reference proteome</keyword>
<protein>
    <recommendedName>
        <fullName evidence="10">Cytochrome P450</fullName>
    </recommendedName>
</protein>
<dbReference type="InterPro" id="IPR036396">
    <property type="entry name" value="Cyt_P450_sf"/>
</dbReference>
<dbReference type="InterPro" id="IPR050529">
    <property type="entry name" value="CYP450_sterol_14alpha_dmase"/>
</dbReference>
<organism evidence="8 9">
    <name type="scientific">Endocarpon pusillum</name>
    <dbReference type="NCBI Taxonomy" id="364733"/>
    <lineage>
        <taxon>Eukaryota</taxon>
        <taxon>Fungi</taxon>
        <taxon>Dikarya</taxon>
        <taxon>Ascomycota</taxon>
        <taxon>Pezizomycotina</taxon>
        <taxon>Eurotiomycetes</taxon>
        <taxon>Chaetothyriomycetidae</taxon>
        <taxon>Verrucariales</taxon>
        <taxon>Verrucariaceae</taxon>
        <taxon>Endocarpon</taxon>
    </lineage>
</organism>
<dbReference type="SUPFAM" id="SSF48264">
    <property type="entry name" value="Cytochrome P450"/>
    <property type="match status" value="1"/>
</dbReference>
<comment type="cofactor">
    <cofactor evidence="1 6">
        <name>heme</name>
        <dbReference type="ChEBI" id="CHEBI:30413"/>
    </cofactor>
</comment>
<dbReference type="CDD" id="cd11040">
    <property type="entry name" value="CYP7_CYP8-like"/>
    <property type="match status" value="1"/>
</dbReference>
<dbReference type="AlphaFoldDB" id="A0A8H7AKG9"/>
<keyword evidence="7" id="KW-1133">Transmembrane helix</keyword>
<dbReference type="GO" id="GO:0005506">
    <property type="term" value="F:iron ion binding"/>
    <property type="evidence" value="ECO:0007669"/>
    <property type="project" value="InterPro"/>
</dbReference>
<evidence type="ECO:0000256" key="4">
    <source>
        <dbReference type="ARBA" id="ARBA00022723"/>
    </source>
</evidence>
<feature type="binding site" description="axial binding residue" evidence="6">
    <location>
        <position position="499"/>
    </location>
    <ligand>
        <name>heme</name>
        <dbReference type="ChEBI" id="CHEBI:30413"/>
    </ligand>
    <ligandPart>
        <name>Fe</name>
        <dbReference type="ChEBI" id="CHEBI:18248"/>
    </ligandPart>
</feature>
<dbReference type="InterPro" id="IPR001128">
    <property type="entry name" value="Cyt_P450"/>
</dbReference>
<dbReference type="InterPro" id="IPR002403">
    <property type="entry name" value="Cyt_P450_E_grp-IV"/>
</dbReference>
<dbReference type="EMBL" id="JAACFV010000039">
    <property type="protein sequence ID" value="KAF7509612.1"/>
    <property type="molecule type" value="Genomic_DNA"/>
</dbReference>
<feature type="transmembrane region" description="Helical" evidence="7">
    <location>
        <begin position="12"/>
        <end position="36"/>
    </location>
</feature>
<name>A0A8H7AKG9_9EURO</name>
<gene>
    <name evidence="8" type="ORF">GJ744_007650</name>
</gene>
<comment type="similarity">
    <text evidence="2">Belongs to the cytochrome P450 family.</text>
</comment>
<comment type="caution">
    <text evidence="8">The sequence shown here is derived from an EMBL/GenBank/DDBJ whole genome shotgun (WGS) entry which is preliminary data.</text>
</comment>
<keyword evidence="7" id="KW-0812">Transmembrane</keyword>
<dbReference type="PANTHER" id="PTHR24304:SF2">
    <property type="entry name" value="24-HYDROXYCHOLESTEROL 7-ALPHA-HYDROXYLASE"/>
    <property type="match status" value="1"/>
</dbReference>
<evidence type="ECO:0008006" key="10">
    <source>
        <dbReference type="Google" id="ProtNLM"/>
    </source>
</evidence>
<keyword evidence="4 6" id="KW-0479">Metal-binding</keyword>
<proteinExistence type="inferred from homology"/>
<dbReference type="GO" id="GO:0020037">
    <property type="term" value="F:heme binding"/>
    <property type="evidence" value="ECO:0007669"/>
    <property type="project" value="InterPro"/>
</dbReference>
<evidence type="ECO:0000256" key="3">
    <source>
        <dbReference type="ARBA" id="ARBA00022617"/>
    </source>
</evidence>
<keyword evidence="7" id="KW-0472">Membrane</keyword>
<feature type="transmembrane region" description="Helical" evidence="7">
    <location>
        <begin position="56"/>
        <end position="73"/>
    </location>
</feature>
<dbReference type="PRINTS" id="PR00465">
    <property type="entry name" value="EP450IV"/>
</dbReference>
<dbReference type="Gene3D" id="1.10.630.10">
    <property type="entry name" value="Cytochrome P450"/>
    <property type="match status" value="1"/>
</dbReference>